<name>A0AAV6UVG4_9ARAC</name>
<comment type="caution">
    <text evidence="1">The sequence shown here is derived from an EMBL/GenBank/DDBJ whole genome shotgun (WGS) entry which is preliminary data.</text>
</comment>
<evidence type="ECO:0000313" key="2">
    <source>
        <dbReference type="Proteomes" id="UP000827092"/>
    </source>
</evidence>
<proteinExistence type="predicted"/>
<keyword evidence="2" id="KW-1185">Reference proteome</keyword>
<dbReference type="Proteomes" id="UP000827092">
    <property type="component" value="Unassembled WGS sequence"/>
</dbReference>
<dbReference type="AlphaFoldDB" id="A0AAV6UVG4"/>
<evidence type="ECO:0000313" key="1">
    <source>
        <dbReference type="EMBL" id="KAG8187753.1"/>
    </source>
</evidence>
<gene>
    <name evidence="1" type="ORF">JTE90_015623</name>
</gene>
<sequence length="83" mass="9026">MLFYLERGGSEDPVFLDSPLASLIDAPYTSPPSPTLATVLSRGHRERTPAQMTVGGSMHHLHVVLPGEGGQRRCKTASFMFTL</sequence>
<organism evidence="1 2">
    <name type="scientific">Oedothorax gibbosus</name>
    <dbReference type="NCBI Taxonomy" id="931172"/>
    <lineage>
        <taxon>Eukaryota</taxon>
        <taxon>Metazoa</taxon>
        <taxon>Ecdysozoa</taxon>
        <taxon>Arthropoda</taxon>
        <taxon>Chelicerata</taxon>
        <taxon>Arachnida</taxon>
        <taxon>Araneae</taxon>
        <taxon>Araneomorphae</taxon>
        <taxon>Entelegynae</taxon>
        <taxon>Araneoidea</taxon>
        <taxon>Linyphiidae</taxon>
        <taxon>Erigoninae</taxon>
        <taxon>Oedothorax</taxon>
    </lineage>
</organism>
<protein>
    <submittedName>
        <fullName evidence="1">Uncharacterized protein</fullName>
    </submittedName>
</protein>
<dbReference type="EMBL" id="JAFNEN010000261">
    <property type="protein sequence ID" value="KAG8187753.1"/>
    <property type="molecule type" value="Genomic_DNA"/>
</dbReference>
<reference evidence="1 2" key="1">
    <citation type="journal article" date="2022" name="Nat. Ecol. Evol.">
        <title>A masculinizing supergene underlies an exaggerated male reproductive morph in a spider.</title>
        <authorList>
            <person name="Hendrickx F."/>
            <person name="De Corte Z."/>
            <person name="Sonet G."/>
            <person name="Van Belleghem S.M."/>
            <person name="Kostlbacher S."/>
            <person name="Vangestel C."/>
        </authorList>
    </citation>
    <scope>NUCLEOTIDE SEQUENCE [LARGE SCALE GENOMIC DNA]</scope>
    <source>
        <strain evidence="1">W744_W776</strain>
    </source>
</reference>
<accession>A0AAV6UVG4</accession>